<evidence type="ECO:0000313" key="8">
    <source>
        <dbReference type="RefSeq" id="XP_010469067.1"/>
    </source>
</evidence>
<gene>
    <name evidence="5 6 7 8" type="primary">LOC104749175</name>
</gene>
<reference evidence="4" key="2">
    <citation type="journal article" date="2014" name="Nat. Commun.">
        <title>The emerging biofuel crop Camelina sativa retains a highly undifferentiated hexaploid genome structure.</title>
        <authorList>
            <person name="Kagale S."/>
            <person name="Koh C."/>
            <person name="Nixon J."/>
            <person name="Bollina V."/>
            <person name="Clarke W.E."/>
            <person name="Tuteja R."/>
            <person name="Spillane C."/>
            <person name="Robinson S.J."/>
            <person name="Links M.G."/>
            <person name="Clarke C."/>
            <person name="Higgins E.E."/>
            <person name="Huebert T."/>
            <person name="Sharpe A.G."/>
            <person name="Parkin I.A."/>
        </authorList>
    </citation>
    <scope>NUCLEOTIDE SEQUENCE [LARGE SCALE GENOMIC DNA]</scope>
    <source>
        <strain evidence="4">r\DH55</strain>
    </source>
</reference>
<dbReference type="RefSeq" id="XP_010469064.1">
    <property type="nucleotide sequence ID" value="XM_010470762.2"/>
</dbReference>
<evidence type="ECO:0000313" key="7">
    <source>
        <dbReference type="RefSeq" id="XP_010469066.1"/>
    </source>
</evidence>
<reference evidence="4" key="1">
    <citation type="journal article" date="1997" name="Nucleic Acids Res.">
        <title>tRNAscan-SE: a program for improved detection of transfer RNA genes in genomic sequence.</title>
        <authorList>
            <person name="Lowe T.M."/>
            <person name="Eddy S.R."/>
        </authorList>
    </citation>
    <scope>NUCLEOTIDE SEQUENCE [LARGE SCALE GENOMIC DNA]</scope>
    <source>
        <strain evidence="4">r\DH55</strain>
    </source>
</reference>
<organism evidence="4 6">
    <name type="scientific">Camelina sativa</name>
    <name type="common">False flax</name>
    <name type="synonym">Myagrum sativum</name>
    <dbReference type="NCBI Taxonomy" id="90675"/>
    <lineage>
        <taxon>Eukaryota</taxon>
        <taxon>Viridiplantae</taxon>
        <taxon>Streptophyta</taxon>
        <taxon>Embryophyta</taxon>
        <taxon>Tracheophyta</taxon>
        <taxon>Spermatophyta</taxon>
        <taxon>Magnoliopsida</taxon>
        <taxon>eudicotyledons</taxon>
        <taxon>Gunneridae</taxon>
        <taxon>Pentapetalae</taxon>
        <taxon>rosids</taxon>
        <taxon>malvids</taxon>
        <taxon>Brassicales</taxon>
        <taxon>Brassicaceae</taxon>
        <taxon>Camelineae</taxon>
        <taxon>Camelina</taxon>
    </lineage>
</organism>
<reference evidence="5 6" key="3">
    <citation type="submission" date="2025-05" db="UniProtKB">
        <authorList>
            <consortium name="RefSeq"/>
        </authorList>
    </citation>
    <scope>IDENTIFICATION</scope>
    <source>
        <tissue evidence="5 6">Leaf</tissue>
    </source>
</reference>
<dbReference type="PANTHER" id="PTHR47212:SF6">
    <property type="entry name" value="PHOSPHATIDYLINOSITOL N-ACETYGLUCOSAMINLYTRANSFERASE SUBUNIT P-LIKE PROTEIN"/>
    <property type="match status" value="1"/>
</dbReference>
<proteinExistence type="predicted"/>
<evidence type="ECO:0000259" key="3">
    <source>
        <dbReference type="Pfam" id="PF14309"/>
    </source>
</evidence>
<accession>A0ABM0WCE7</accession>
<dbReference type="PANTHER" id="PTHR47212">
    <property type="entry name" value="ADHESIN-LIKE PROTEIN, PUTATIVE (DUF3741)-RELATED"/>
    <property type="match status" value="1"/>
</dbReference>
<dbReference type="Proteomes" id="UP000694864">
    <property type="component" value="Chromosome 16"/>
</dbReference>
<dbReference type="RefSeq" id="XP_010469065.1">
    <property type="nucleotide sequence ID" value="XM_010470763.2"/>
</dbReference>
<evidence type="ECO:0000313" key="5">
    <source>
        <dbReference type="RefSeq" id="XP_010469064.1"/>
    </source>
</evidence>
<protein>
    <submittedName>
        <fullName evidence="5 6">Uncharacterized protein LOC104749175</fullName>
    </submittedName>
</protein>
<evidence type="ECO:0000313" key="6">
    <source>
        <dbReference type="RefSeq" id="XP_010469065.1"/>
    </source>
</evidence>
<keyword evidence="2" id="KW-0812">Transmembrane</keyword>
<feature type="region of interest" description="Disordered" evidence="1">
    <location>
        <begin position="196"/>
        <end position="228"/>
    </location>
</feature>
<dbReference type="RefSeq" id="XP_010469066.1">
    <property type="nucleotide sequence ID" value="XM_010470764.1"/>
</dbReference>
<evidence type="ECO:0000313" key="4">
    <source>
        <dbReference type="Proteomes" id="UP000694864"/>
    </source>
</evidence>
<keyword evidence="4" id="KW-1185">Reference proteome</keyword>
<feature type="region of interest" description="Disordered" evidence="1">
    <location>
        <begin position="464"/>
        <end position="484"/>
    </location>
</feature>
<evidence type="ECO:0000256" key="1">
    <source>
        <dbReference type="SAM" id="MobiDB-lite"/>
    </source>
</evidence>
<evidence type="ECO:0000256" key="2">
    <source>
        <dbReference type="SAM" id="Phobius"/>
    </source>
</evidence>
<dbReference type="GeneID" id="104749175"/>
<feature type="transmembrane region" description="Helical" evidence="2">
    <location>
        <begin position="12"/>
        <end position="29"/>
    </location>
</feature>
<sequence>MERNCRRNLKREGINGIGCMWVFISLFGSNQKRLLMDLKRGSKRVSGTEMKQLTCSCESSSHESSVDKLIDEEEDIDVSIAGDEHVETTEVCKSLGDESEEKFKEIIKRLIAQKEGEIQTCKDLLEAFHVLGSEEETFMKKISHVDAQTLGGDSKRVEEEKPEVVSKQEAVVKPKRKPSFFSRKWKSEERRNRSQVAKTIVVLKPGPSSLNLDSSSDPHSNGNKSKTGRTFSRFLIGLVKRRLQSAVGRKSCDDHVDKMSQNCCNQEEIQSKSEKHISDEEKQLCKERKSEAADEEDTVHTSEDSEKIMSGLYIAAKKHLSEMLANGDIDVNLPDKEVPRILGKILSLPEFCSPAGSPKLIPEHDLGSNLSPLGQTAERADTLQCSSATNDMTDEDLDKEDDTLFTIDVSVPNDSEKETENIDKEEKTEIYPLSETCRSSISQEVENIDEDALEFREEHVKKEMFNQEHSPSSPPGSPPNSSVRLTECKETATDVQGKLSPVSVLEPLFTDDDSSPTTSTSFSSAGMRMQPLCIRFDEADSPKPEKDNNVKISMDEKELTLAYIEAIVKSAGLNWEDLLTRPFYSEQLLEPELIDDVVFCPTQLCDDKNLLYDCIDEVLMDFCWNEFNPGPWISFLKPEVQLISDMDIAAKVAREGVYWHLLPLPSPHTLDQIVKKDMARPGSWMDLRFEIGCLGSYTSEMILDELVEEIIVSCRDMIQVEPMQEPNSDNL</sequence>
<feature type="compositionally biased region" description="Low complexity" evidence="1">
    <location>
        <begin position="207"/>
        <end position="221"/>
    </location>
</feature>
<dbReference type="RefSeq" id="XP_010469067.1">
    <property type="nucleotide sequence ID" value="XM_010470765.2"/>
</dbReference>
<keyword evidence="2" id="KW-1133">Transmembrane helix</keyword>
<dbReference type="InterPro" id="IPR025486">
    <property type="entry name" value="DUF4378"/>
</dbReference>
<name>A0ABM0WCE7_CAMSA</name>
<dbReference type="Pfam" id="PF14309">
    <property type="entry name" value="DUF4378"/>
    <property type="match status" value="1"/>
</dbReference>
<keyword evidence="2" id="KW-0472">Membrane</keyword>
<feature type="domain" description="DUF4378" evidence="3">
    <location>
        <begin position="561"/>
        <end position="709"/>
    </location>
</feature>